<keyword evidence="4" id="KW-1185">Reference proteome</keyword>
<sequence length="227" mass="23304">MRNKKRHKRSRVIGLTVVGVTALAVGGGALLMTDNDASAARQSAGQQASARTAMTVKCPDATTRLASVPQRARPTVDKELATMDSQVADAYKQLAARGPGADRDWVRTRVLEPLTAQRRGALNRIGNEIGRVASRPSGLDTLASCTVQEAPNPVAASAGATPAAGTAAPAAPAAGGQAQSGPVRADFVDIRKVKPNVKNPARGATPPAAPSPRAADAMRTSTSTRTT</sequence>
<reference evidence="3 4" key="1">
    <citation type="journal article" date="2020" name="Int. J. Syst. Evol. Microbiol.">
        <title>Reclassification of Streptomyces castelarensis and Streptomyces sporoclivatus as later heterotypic synonyms of Streptomyces antimycoticus.</title>
        <authorList>
            <person name="Komaki H."/>
            <person name="Tamura T."/>
        </authorList>
    </citation>
    <scope>NUCLEOTIDE SEQUENCE [LARGE SCALE GENOMIC DNA]</scope>
    <source>
        <strain evidence="3 4">NBRC 13459</strain>
    </source>
</reference>
<feature type="transmembrane region" description="Helical" evidence="2">
    <location>
        <begin position="12"/>
        <end position="32"/>
    </location>
</feature>
<name>A0A4D4KRD8_STRVO</name>
<evidence type="ECO:0000313" key="4">
    <source>
        <dbReference type="Proteomes" id="UP000301309"/>
    </source>
</evidence>
<dbReference type="AlphaFoldDB" id="A0A4D4KRD8"/>
<proteinExistence type="predicted"/>
<organism evidence="3 4">
    <name type="scientific">Streptomyces violaceusniger</name>
    <dbReference type="NCBI Taxonomy" id="68280"/>
    <lineage>
        <taxon>Bacteria</taxon>
        <taxon>Bacillati</taxon>
        <taxon>Actinomycetota</taxon>
        <taxon>Actinomycetes</taxon>
        <taxon>Kitasatosporales</taxon>
        <taxon>Streptomycetaceae</taxon>
        <taxon>Streptomyces</taxon>
        <taxon>Streptomyces violaceusniger group</taxon>
    </lineage>
</organism>
<keyword evidence="2" id="KW-0812">Transmembrane</keyword>
<keyword evidence="2" id="KW-1133">Transmembrane helix</keyword>
<protein>
    <recommendedName>
        <fullName evidence="5">Secreted protein</fullName>
    </recommendedName>
</protein>
<gene>
    <name evidence="3" type="ORF">SVIO_021180</name>
</gene>
<dbReference type="EMBL" id="BJHW01000001">
    <property type="protein sequence ID" value="GDY51495.1"/>
    <property type="molecule type" value="Genomic_DNA"/>
</dbReference>
<evidence type="ECO:0008006" key="5">
    <source>
        <dbReference type="Google" id="ProtNLM"/>
    </source>
</evidence>
<accession>A0A4D4KRD8</accession>
<comment type="caution">
    <text evidence="3">The sequence shown here is derived from an EMBL/GenBank/DDBJ whole genome shotgun (WGS) entry which is preliminary data.</text>
</comment>
<feature type="compositionally biased region" description="Low complexity" evidence="1">
    <location>
        <begin position="200"/>
        <end position="219"/>
    </location>
</feature>
<evidence type="ECO:0000313" key="3">
    <source>
        <dbReference type="EMBL" id="GDY51495.1"/>
    </source>
</evidence>
<feature type="compositionally biased region" description="Low complexity" evidence="1">
    <location>
        <begin position="155"/>
        <end position="183"/>
    </location>
</feature>
<keyword evidence="2" id="KW-0472">Membrane</keyword>
<dbReference type="Proteomes" id="UP000301309">
    <property type="component" value="Unassembled WGS sequence"/>
</dbReference>
<evidence type="ECO:0000256" key="2">
    <source>
        <dbReference type="SAM" id="Phobius"/>
    </source>
</evidence>
<evidence type="ECO:0000256" key="1">
    <source>
        <dbReference type="SAM" id="MobiDB-lite"/>
    </source>
</evidence>
<feature type="region of interest" description="Disordered" evidence="1">
    <location>
        <begin position="155"/>
        <end position="227"/>
    </location>
</feature>